<gene>
    <name evidence="2" type="ORF">F5X68DRAFT_70238</name>
</gene>
<feature type="compositionally biased region" description="Polar residues" evidence="1">
    <location>
        <begin position="137"/>
        <end position="146"/>
    </location>
</feature>
<reference evidence="2" key="1">
    <citation type="journal article" date="2021" name="Nat. Commun.">
        <title>Genetic determinants of endophytism in the Arabidopsis root mycobiome.</title>
        <authorList>
            <person name="Mesny F."/>
            <person name="Miyauchi S."/>
            <person name="Thiergart T."/>
            <person name="Pickel B."/>
            <person name="Atanasova L."/>
            <person name="Karlsson M."/>
            <person name="Huettel B."/>
            <person name="Barry K.W."/>
            <person name="Haridas S."/>
            <person name="Chen C."/>
            <person name="Bauer D."/>
            <person name="Andreopoulos W."/>
            <person name="Pangilinan J."/>
            <person name="LaButti K."/>
            <person name="Riley R."/>
            <person name="Lipzen A."/>
            <person name="Clum A."/>
            <person name="Drula E."/>
            <person name="Henrissat B."/>
            <person name="Kohler A."/>
            <person name="Grigoriev I.V."/>
            <person name="Martin F.M."/>
            <person name="Hacquard S."/>
        </authorList>
    </citation>
    <scope>NUCLEOTIDE SEQUENCE</scope>
    <source>
        <strain evidence="2">MPI-SDFR-AT-0117</strain>
    </source>
</reference>
<proteinExistence type="predicted"/>
<organism evidence="2 3">
    <name type="scientific">Plectosphaerella plurivora</name>
    <dbReference type="NCBI Taxonomy" id="936078"/>
    <lineage>
        <taxon>Eukaryota</taxon>
        <taxon>Fungi</taxon>
        <taxon>Dikarya</taxon>
        <taxon>Ascomycota</taxon>
        <taxon>Pezizomycotina</taxon>
        <taxon>Sordariomycetes</taxon>
        <taxon>Hypocreomycetidae</taxon>
        <taxon>Glomerellales</taxon>
        <taxon>Plectosphaerellaceae</taxon>
        <taxon>Plectosphaerella</taxon>
    </lineage>
</organism>
<evidence type="ECO:0000313" key="2">
    <source>
        <dbReference type="EMBL" id="KAH6690463.1"/>
    </source>
</evidence>
<evidence type="ECO:0000313" key="3">
    <source>
        <dbReference type="Proteomes" id="UP000770015"/>
    </source>
</evidence>
<feature type="region of interest" description="Disordered" evidence="1">
    <location>
        <begin position="137"/>
        <end position="194"/>
    </location>
</feature>
<dbReference type="Proteomes" id="UP000770015">
    <property type="component" value="Unassembled WGS sequence"/>
</dbReference>
<protein>
    <submittedName>
        <fullName evidence="2">Uncharacterized protein</fullName>
    </submittedName>
</protein>
<comment type="caution">
    <text evidence="2">The sequence shown here is derived from an EMBL/GenBank/DDBJ whole genome shotgun (WGS) entry which is preliminary data.</text>
</comment>
<name>A0A9P9ADY5_9PEZI</name>
<evidence type="ECO:0000256" key="1">
    <source>
        <dbReference type="SAM" id="MobiDB-lite"/>
    </source>
</evidence>
<feature type="region of interest" description="Disordered" evidence="1">
    <location>
        <begin position="77"/>
        <end position="113"/>
    </location>
</feature>
<dbReference type="EMBL" id="JAGSXJ010000006">
    <property type="protein sequence ID" value="KAH6690463.1"/>
    <property type="molecule type" value="Genomic_DNA"/>
</dbReference>
<accession>A0A9P9ADY5</accession>
<keyword evidence="3" id="KW-1185">Reference proteome</keyword>
<sequence>MQATRKPRQTRRRRRRRSRHPSKLTLGLFFWSFSPFYRVTSPWHLACPRRPCDAITSSPAYGEPNLISLWMTARSRSSSRPRSLTRHASSSSHDSRHTRLSGQASIPDNTLLPSSAHRKVPCFHITQRTASRIRTLPSRSATTSVSEVYHRSLRPGNRPGIPWGPSTRSLATPRHGPSPLPCERSSDHVQSGMGSPLPLPSPFFPLLLLLTWIGLLHPSRS</sequence>
<dbReference type="AlphaFoldDB" id="A0A9P9ADY5"/>
<feature type="region of interest" description="Disordered" evidence="1">
    <location>
        <begin position="1"/>
        <end position="20"/>
    </location>
</feature>
<feature type="compositionally biased region" description="Polar residues" evidence="1">
    <location>
        <begin position="102"/>
        <end position="113"/>
    </location>
</feature>